<dbReference type="SUPFAM" id="SSF48452">
    <property type="entry name" value="TPR-like"/>
    <property type="match status" value="1"/>
</dbReference>
<dbReference type="Gene3D" id="3.80.10.10">
    <property type="entry name" value="Ribonuclease Inhibitor"/>
    <property type="match status" value="1"/>
</dbReference>
<reference evidence="3 4" key="1">
    <citation type="submission" date="2017-04" db="EMBL/GenBank/DDBJ databases">
        <title>Draft genome sequence of Marssonina coronaria NL1: causal agent of apple blotch.</title>
        <authorList>
            <person name="Cheng Q."/>
        </authorList>
    </citation>
    <scope>NUCLEOTIDE SEQUENCE [LARGE SCALE GENOMIC DNA]</scope>
    <source>
        <strain evidence="3 4">NL1</strain>
    </source>
</reference>
<protein>
    <submittedName>
        <fullName evidence="3">Uncharacterized protein</fullName>
    </submittedName>
</protein>
<dbReference type="InParanoid" id="A0A218YZR4"/>
<gene>
    <name evidence="3" type="ORF">B2J93_4255</name>
</gene>
<comment type="caution">
    <text evidence="3">The sequence shown here is derived from an EMBL/GenBank/DDBJ whole genome shotgun (WGS) entry which is preliminary data.</text>
</comment>
<dbReference type="STRING" id="503106.A0A218YZR4"/>
<evidence type="ECO:0000256" key="2">
    <source>
        <dbReference type="ARBA" id="ARBA00022803"/>
    </source>
</evidence>
<dbReference type="InterPro" id="IPR001611">
    <property type="entry name" value="Leu-rich_rpt"/>
</dbReference>
<keyword evidence="1" id="KW-0677">Repeat</keyword>
<dbReference type="InterPro" id="IPR032675">
    <property type="entry name" value="LRR_dom_sf"/>
</dbReference>
<dbReference type="AlphaFoldDB" id="A0A218YZR4"/>
<name>A0A218YZR4_9HELO</name>
<dbReference type="PANTHER" id="PTHR22904:SF523">
    <property type="entry name" value="STRESS-INDUCED-PHOSPHOPROTEIN 1"/>
    <property type="match status" value="1"/>
</dbReference>
<dbReference type="InterPro" id="IPR036047">
    <property type="entry name" value="F-box-like_dom_sf"/>
</dbReference>
<keyword evidence="4" id="KW-1185">Reference proteome</keyword>
<keyword evidence="2" id="KW-0802">TPR repeat</keyword>
<sequence>MSRQFDVEEGMGPLQKGRFRYQQQDFSGAVKAFTEAVDMSTDNLLMTALDARAAAYEKLQQLLPALRDARRMLELKPKQSKGYLRAGKILQLQGKQELALQIYARGLAKVPSGGDKDRQHLASFHEKLRQALKPGKSRDFLERLPLELALMVCNFLPMRDRVIGLSVSKGWRRVMEGSKDLWTTFDTTYAKRGISMKSLKIHLRRSRYTLDRAFITLKASMDEQKMKWLTKTCKELRELHMGGNGPIGDSLVSALPGATNIETITISHSTEITLMHAQMILRLCQQSLVQVKFMNIKGSATAFIPNKWPMVKSIKTLHLRTTMDSCLDFNGLRDATPNAISVILDGWKIASSFVDATNWTNLERLDLTNTKITTLPALPPTLKHLVLSENPKLKLANSEERPITLPLLQSFECHSTALDGEALSFILGASIKAGNLKILKAGGRLLNGRPHLVTNEFPASESVEELSLASMDIGDNVALEVVGLYPNVKKLDMASTRITGVAVKAFVENGLEWLKMNHCESVSVDAIDWARGQGVEVIHNFVGQGVQMRVRPRFADSIFATSL</sequence>
<dbReference type="OrthoDB" id="629492at2759"/>
<dbReference type="Gene3D" id="1.20.1280.50">
    <property type="match status" value="1"/>
</dbReference>
<proteinExistence type="predicted"/>
<dbReference type="PROSITE" id="PS51450">
    <property type="entry name" value="LRR"/>
    <property type="match status" value="1"/>
</dbReference>
<dbReference type="Proteomes" id="UP000242519">
    <property type="component" value="Unassembled WGS sequence"/>
</dbReference>
<organism evidence="3 4">
    <name type="scientific">Diplocarpon coronariae</name>
    <dbReference type="NCBI Taxonomy" id="2795749"/>
    <lineage>
        <taxon>Eukaryota</taxon>
        <taxon>Fungi</taxon>
        <taxon>Dikarya</taxon>
        <taxon>Ascomycota</taxon>
        <taxon>Pezizomycotina</taxon>
        <taxon>Leotiomycetes</taxon>
        <taxon>Helotiales</taxon>
        <taxon>Drepanopezizaceae</taxon>
        <taxon>Diplocarpon</taxon>
    </lineage>
</organism>
<evidence type="ECO:0000313" key="4">
    <source>
        <dbReference type="Proteomes" id="UP000242519"/>
    </source>
</evidence>
<evidence type="ECO:0000256" key="1">
    <source>
        <dbReference type="ARBA" id="ARBA00022737"/>
    </source>
</evidence>
<dbReference type="SUPFAM" id="SSF81383">
    <property type="entry name" value="F-box domain"/>
    <property type="match status" value="1"/>
</dbReference>
<dbReference type="EMBL" id="MZNU01000318">
    <property type="protein sequence ID" value="OWP00506.1"/>
    <property type="molecule type" value="Genomic_DNA"/>
</dbReference>
<dbReference type="PANTHER" id="PTHR22904">
    <property type="entry name" value="TPR REPEAT CONTAINING PROTEIN"/>
    <property type="match status" value="1"/>
</dbReference>
<dbReference type="InterPro" id="IPR011990">
    <property type="entry name" value="TPR-like_helical_dom_sf"/>
</dbReference>
<evidence type="ECO:0000313" key="3">
    <source>
        <dbReference type="EMBL" id="OWP00506.1"/>
    </source>
</evidence>
<dbReference type="GO" id="GO:0051879">
    <property type="term" value="F:Hsp90 protein binding"/>
    <property type="evidence" value="ECO:0007669"/>
    <property type="project" value="TreeGrafter"/>
</dbReference>
<dbReference type="Gene3D" id="1.25.40.10">
    <property type="entry name" value="Tetratricopeptide repeat domain"/>
    <property type="match status" value="1"/>
</dbReference>
<dbReference type="SUPFAM" id="SSF52047">
    <property type="entry name" value="RNI-like"/>
    <property type="match status" value="1"/>
</dbReference>
<accession>A0A218YZR4</accession>